<dbReference type="InterPro" id="IPR024079">
    <property type="entry name" value="MetalloPept_cat_dom_sf"/>
</dbReference>
<feature type="binding site" evidence="5">
    <location>
        <position position="331"/>
    </location>
    <ligand>
        <name>Zn(2+)</name>
        <dbReference type="ChEBI" id="CHEBI:29105"/>
        <note>catalytic</note>
    </ligand>
</feature>
<evidence type="ECO:0000313" key="8">
    <source>
        <dbReference type="EMBL" id="JAR94924.1"/>
    </source>
</evidence>
<dbReference type="PROSITE" id="PS50215">
    <property type="entry name" value="ADAM_MEPRO"/>
    <property type="match status" value="1"/>
</dbReference>
<evidence type="ECO:0000256" key="4">
    <source>
        <dbReference type="ARBA" id="ARBA00023049"/>
    </source>
</evidence>
<organism evidence="8">
    <name type="scientific">Ixodes ricinus</name>
    <name type="common">Common tick</name>
    <name type="synonym">Acarus ricinus</name>
    <dbReference type="NCBI Taxonomy" id="34613"/>
    <lineage>
        <taxon>Eukaryota</taxon>
        <taxon>Metazoa</taxon>
        <taxon>Ecdysozoa</taxon>
        <taxon>Arthropoda</taxon>
        <taxon>Chelicerata</taxon>
        <taxon>Arachnida</taxon>
        <taxon>Acari</taxon>
        <taxon>Parasitiformes</taxon>
        <taxon>Ixodida</taxon>
        <taxon>Ixodoidea</taxon>
        <taxon>Ixodidae</taxon>
        <taxon>Ixodinae</taxon>
        <taxon>Ixodes</taxon>
    </lineage>
</organism>
<dbReference type="EMBL" id="GEGO01000480">
    <property type="protein sequence ID" value="JAR94924.1"/>
    <property type="molecule type" value="Transcribed_RNA"/>
</dbReference>
<name>A0A147BVY4_IXORI</name>
<evidence type="ECO:0000256" key="1">
    <source>
        <dbReference type="ARBA" id="ARBA00022670"/>
    </source>
</evidence>
<proteinExistence type="predicted"/>
<keyword evidence="4 8" id="KW-0482">Metalloprotease</keyword>
<dbReference type="GO" id="GO:0046872">
    <property type="term" value="F:metal ion binding"/>
    <property type="evidence" value="ECO:0007669"/>
    <property type="project" value="UniProtKB-KW"/>
</dbReference>
<dbReference type="SUPFAM" id="SSF55486">
    <property type="entry name" value="Metalloproteases ('zincins'), catalytic domain"/>
    <property type="match status" value="1"/>
</dbReference>
<dbReference type="GO" id="GO:0006509">
    <property type="term" value="P:membrane protein ectodomain proteolysis"/>
    <property type="evidence" value="ECO:0007669"/>
    <property type="project" value="TreeGrafter"/>
</dbReference>
<evidence type="ECO:0000256" key="2">
    <source>
        <dbReference type="ARBA" id="ARBA00022801"/>
    </source>
</evidence>
<evidence type="ECO:0000256" key="3">
    <source>
        <dbReference type="ARBA" id="ARBA00022833"/>
    </source>
</evidence>
<protein>
    <submittedName>
        <fullName evidence="8">Putative secreted metalloprotease</fullName>
    </submittedName>
</protein>
<feature type="binding site" evidence="5">
    <location>
        <position position="337"/>
    </location>
    <ligand>
        <name>Zn(2+)</name>
        <dbReference type="ChEBI" id="CHEBI:29105"/>
        <note>catalytic</note>
    </ligand>
</feature>
<feature type="transmembrane region" description="Helical" evidence="6">
    <location>
        <begin position="193"/>
        <end position="226"/>
    </location>
</feature>
<keyword evidence="6" id="KW-0812">Transmembrane</keyword>
<keyword evidence="2" id="KW-0378">Hydrolase</keyword>
<dbReference type="PANTHER" id="PTHR11905:SF159">
    <property type="entry name" value="ADAM METALLOPROTEASE"/>
    <property type="match status" value="1"/>
</dbReference>
<keyword evidence="1 8" id="KW-0645">Protease</keyword>
<keyword evidence="5" id="KW-0479">Metal-binding</keyword>
<comment type="caution">
    <text evidence="5">Lacks conserved residue(s) required for the propagation of feature annotation.</text>
</comment>
<dbReference type="Gene3D" id="3.40.390.10">
    <property type="entry name" value="Collagenase (Catalytic Domain)"/>
    <property type="match status" value="1"/>
</dbReference>
<evidence type="ECO:0000256" key="5">
    <source>
        <dbReference type="PROSITE-ProRule" id="PRU00276"/>
    </source>
</evidence>
<sequence length="509" mass="56880">HRIVPSTIIFPLSLKAPLLERVVYPKLLEARGINGEKLLHIEEDLLLTLEKSSVLAEDFTLVQEDGKEQHMSGKELEKDLYHDKYHMAVLSIEEVDGGLEVKGVLSDQLRIEPLPLEARSEDGRIAHKVSMIEKADHYDDDYIVTPDSAVSERSGSPAQETGLAAETVLIEVKIVCGPRHHRHHHFKRRKETLLYLAVSLVSVNLLYAALSGPAVQFLLIGVILLVDYSHVVTVPHTPDGSVSEQVGYLDSEESLKKLAYRFQSKKLNVTADVILFVTALDMLIMQGHSWNPKIHGLAYISAVCTATRIAIVEDTPATYKMIDIATHELGHSCGSEHDGDWKRNNFCNAHAGWIMSPVGRGARNSEFSECSKNRIRHFIRTLSASCVFVSSSVNRLANVTHLPGTGMSPSSLCRALHPYGDNRDTQDEKYYPDCKASCLNNYQQPVWESLLDGMQCDGTKICLKGECKNKPENLFPVSKKTVTKKKSPPGKRIKHRYILFDFMSAIFQT</sequence>
<dbReference type="PANTHER" id="PTHR11905">
    <property type="entry name" value="ADAM A DISINTEGRIN AND METALLOPROTEASE DOMAIN"/>
    <property type="match status" value="1"/>
</dbReference>
<dbReference type="GO" id="GO:0004222">
    <property type="term" value="F:metalloendopeptidase activity"/>
    <property type="evidence" value="ECO:0007669"/>
    <property type="project" value="InterPro"/>
</dbReference>
<keyword evidence="6" id="KW-1133">Transmembrane helix</keyword>
<feature type="binding site" evidence="5">
    <location>
        <position position="327"/>
    </location>
    <ligand>
        <name>Zn(2+)</name>
        <dbReference type="ChEBI" id="CHEBI:29105"/>
        <note>catalytic</note>
    </ligand>
</feature>
<evidence type="ECO:0000256" key="6">
    <source>
        <dbReference type="SAM" id="Phobius"/>
    </source>
</evidence>
<keyword evidence="6" id="KW-0472">Membrane</keyword>
<dbReference type="InterPro" id="IPR001590">
    <property type="entry name" value="Peptidase_M12B"/>
</dbReference>
<keyword evidence="3 5" id="KW-0862">Zinc</keyword>
<feature type="active site" evidence="5">
    <location>
        <position position="328"/>
    </location>
</feature>
<feature type="non-terminal residue" evidence="8">
    <location>
        <position position="1"/>
    </location>
</feature>
<evidence type="ECO:0000259" key="7">
    <source>
        <dbReference type="PROSITE" id="PS50215"/>
    </source>
</evidence>
<dbReference type="AlphaFoldDB" id="A0A147BVY4"/>
<accession>A0A147BVY4</accession>
<feature type="domain" description="Peptidase M12B" evidence="7">
    <location>
        <begin position="284"/>
        <end position="391"/>
    </location>
</feature>
<reference evidence="8" key="1">
    <citation type="journal article" date="2018" name="PLoS Negl. Trop. Dis.">
        <title>Sialome diversity of ticks revealed by RNAseq of single tick salivary glands.</title>
        <authorList>
            <person name="Perner J."/>
            <person name="Kropackova S."/>
            <person name="Kopacek P."/>
            <person name="Ribeiro J.M."/>
        </authorList>
    </citation>
    <scope>NUCLEOTIDE SEQUENCE</scope>
    <source>
        <strain evidence="8">Siblings of single egg batch collected in Ceske Budejovice</strain>
        <tissue evidence="8">Salivary glands</tissue>
    </source>
</reference>
<dbReference type="Pfam" id="PF01421">
    <property type="entry name" value="Reprolysin"/>
    <property type="match status" value="1"/>
</dbReference>